<dbReference type="GO" id="GO:0003824">
    <property type="term" value="F:catalytic activity"/>
    <property type="evidence" value="ECO:0007669"/>
    <property type="project" value="InterPro"/>
</dbReference>
<dbReference type="Pfam" id="PF03372">
    <property type="entry name" value="Exo_endo_phos"/>
    <property type="match status" value="1"/>
</dbReference>
<dbReference type="Pfam" id="PF11264">
    <property type="entry name" value="ThylakoidFormat"/>
    <property type="match status" value="1"/>
</dbReference>
<dbReference type="SUPFAM" id="SSF56219">
    <property type="entry name" value="DNase I-like"/>
    <property type="match status" value="1"/>
</dbReference>
<feature type="region of interest" description="Disordered" evidence="3">
    <location>
        <begin position="287"/>
        <end position="314"/>
    </location>
</feature>
<comment type="caution">
    <text evidence="5">The sequence shown here is derived from an EMBL/GenBank/DDBJ whole genome shotgun (WGS) entry which is preliminary data.</text>
</comment>
<feature type="domain" description="Endonuclease/exonuclease/phosphatase" evidence="4">
    <location>
        <begin position="41"/>
        <end position="194"/>
    </location>
</feature>
<dbReference type="InterPro" id="IPR005135">
    <property type="entry name" value="Endo/exonuclease/phosphatase"/>
</dbReference>
<feature type="compositionally biased region" description="Basic and acidic residues" evidence="3">
    <location>
        <begin position="287"/>
        <end position="304"/>
    </location>
</feature>
<evidence type="ECO:0000259" key="4">
    <source>
        <dbReference type="Pfam" id="PF03372"/>
    </source>
</evidence>
<evidence type="ECO:0000313" key="5">
    <source>
        <dbReference type="EMBL" id="KAK1734692.1"/>
    </source>
</evidence>
<gene>
    <name evidence="5" type="ORF">QTG54_014565</name>
</gene>
<evidence type="ECO:0000313" key="6">
    <source>
        <dbReference type="Proteomes" id="UP001224775"/>
    </source>
</evidence>
<sequence>MATIWVLLRDIIAFSNQFFPNPIALLRSYRFSPADLAIERRILRAIFSSGAQIILLQETNPSWEELLQEDAVALEFVYTYFHHPVSGSVFPSMLCDVSIPMKPMRGSSITTSSTQVKELIRRSQESKRTIDIIAGDFNEGDDSGAIRHLIQEGYSNALSQYVPRSKETHRWNYFGRVWQLRKRLDHILWRSDALSSTRGEDCRLKLDCVNCGVMSGYEYDASDHQPKLEMDFNFMDFNFKMVYSDTAPDEGLLGSIYNNRCKREIIVFITLNEIGQNLSITYQCPDETKDTHQKRGKQRTKERLQPASTRQRQLGQLPSACLPSALSEPNRNQRQQIASAYLPIYQLLSEQQSHKSLHVRVFNSVLLKQYSDALDREVSYLPGKADSDFARKYGHLAGAQVRTVGEAFSQFSDMLGTPVNALYKGICTDLVGSLHLIVVNARFNKDPVFSLGLVAVLDLVLKNYPEQDTAKKIKTAMITSAGLDEAEIDAEAASLEAWAQGKTKDEIASALKGEGDSPLAAISNAAKADEYWMYSRFFGLGLVRLMDTVGVEQDMSVAYDCMEEWVGTCMGKPFYTACSDSDLYFKQKGKLDMMETMMKEIEIREKKRMADRLEEKAEMALKKAEKDVLMAEQIALEAEKEKQSA</sequence>
<dbReference type="AlphaFoldDB" id="A0AAD8XWB9"/>
<reference evidence="5" key="1">
    <citation type="submission" date="2023-06" db="EMBL/GenBank/DDBJ databases">
        <title>Survivors Of The Sea: Transcriptome response of Skeletonema marinoi to long-term dormancy.</title>
        <authorList>
            <person name="Pinder M.I.M."/>
            <person name="Kourtchenko O."/>
            <person name="Robertson E.K."/>
            <person name="Larsson T."/>
            <person name="Maumus F."/>
            <person name="Osuna-Cruz C.M."/>
            <person name="Vancaester E."/>
            <person name="Stenow R."/>
            <person name="Vandepoele K."/>
            <person name="Ploug H."/>
            <person name="Bruchert V."/>
            <person name="Godhe A."/>
            <person name="Topel M."/>
        </authorList>
    </citation>
    <scope>NUCLEOTIDE SEQUENCE</scope>
    <source>
        <strain evidence="5">R05AC</strain>
    </source>
</reference>
<dbReference type="EMBL" id="JATAAI010000037">
    <property type="protein sequence ID" value="KAK1734692.1"/>
    <property type="molecule type" value="Genomic_DNA"/>
</dbReference>
<protein>
    <submittedName>
        <fullName evidence="5">Thylakoid formation protein</fullName>
    </submittedName>
</protein>
<dbReference type="InterPro" id="IPR017499">
    <property type="entry name" value="Thf1"/>
</dbReference>
<evidence type="ECO:0000256" key="3">
    <source>
        <dbReference type="SAM" id="MobiDB-lite"/>
    </source>
</evidence>
<organism evidence="5 6">
    <name type="scientific">Skeletonema marinoi</name>
    <dbReference type="NCBI Taxonomy" id="267567"/>
    <lineage>
        <taxon>Eukaryota</taxon>
        <taxon>Sar</taxon>
        <taxon>Stramenopiles</taxon>
        <taxon>Ochrophyta</taxon>
        <taxon>Bacillariophyta</taxon>
        <taxon>Coscinodiscophyceae</taxon>
        <taxon>Thalassiosirophycidae</taxon>
        <taxon>Thalassiosirales</taxon>
        <taxon>Skeletonemataceae</taxon>
        <taxon>Skeletonema</taxon>
        <taxon>Skeletonema marinoi-dohrnii complex</taxon>
    </lineage>
</organism>
<dbReference type="GO" id="GO:0010207">
    <property type="term" value="P:photosystem II assembly"/>
    <property type="evidence" value="ECO:0007669"/>
    <property type="project" value="InterPro"/>
</dbReference>
<feature type="coiled-coil region" evidence="2">
    <location>
        <begin position="603"/>
        <end position="641"/>
    </location>
</feature>
<accession>A0AAD8XWB9</accession>
<dbReference type="Gene3D" id="3.60.10.10">
    <property type="entry name" value="Endonuclease/exonuclease/phosphatase"/>
    <property type="match status" value="1"/>
</dbReference>
<dbReference type="PANTHER" id="PTHR34793">
    <property type="entry name" value="PROTEIN THYLAKOID FORMATION 1, CHLOROPLASTIC"/>
    <property type="match status" value="1"/>
</dbReference>
<evidence type="ECO:0000256" key="1">
    <source>
        <dbReference type="ARBA" id="ARBA00023054"/>
    </source>
</evidence>
<evidence type="ECO:0000256" key="2">
    <source>
        <dbReference type="SAM" id="Coils"/>
    </source>
</evidence>
<dbReference type="Proteomes" id="UP001224775">
    <property type="component" value="Unassembled WGS sequence"/>
</dbReference>
<dbReference type="PANTHER" id="PTHR34793:SF1">
    <property type="entry name" value="PROTEIN THYLAKOID FORMATION 1, CHLOROPLASTIC"/>
    <property type="match status" value="1"/>
</dbReference>
<proteinExistence type="predicted"/>
<name>A0AAD8XWB9_9STRA</name>
<keyword evidence="1 2" id="KW-0175">Coiled coil</keyword>
<keyword evidence="6" id="KW-1185">Reference proteome</keyword>
<dbReference type="InterPro" id="IPR036691">
    <property type="entry name" value="Endo/exonu/phosph_ase_sf"/>
</dbReference>